<proteinExistence type="inferred from homology"/>
<comment type="caution">
    <text evidence="9">The sequence shown here is derived from an EMBL/GenBank/DDBJ whole genome shotgun (WGS) entry which is preliminary data.</text>
</comment>
<dbReference type="STRING" id="696762.PFRI_40260"/>
<organism evidence="9 10">
    <name type="scientific">Planktotalea frisia</name>
    <dbReference type="NCBI Taxonomy" id="696762"/>
    <lineage>
        <taxon>Bacteria</taxon>
        <taxon>Pseudomonadati</taxon>
        <taxon>Pseudomonadota</taxon>
        <taxon>Alphaproteobacteria</taxon>
        <taxon>Rhodobacterales</taxon>
        <taxon>Paracoccaceae</taxon>
        <taxon>Planktotalea</taxon>
    </lineage>
</organism>
<dbReference type="EMBL" id="MLCB01000220">
    <property type="protein sequence ID" value="OJI91755.1"/>
    <property type="molecule type" value="Genomic_DNA"/>
</dbReference>
<dbReference type="OrthoDB" id="9800873at2"/>
<keyword evidence="5 8" id="KW-0812">Transmembrane</keyword>
<protein>
    <recommendedName>
        <fullName evidence="8">Probable membrane transporter protein</fullName>
    </recommendedName>
</protein>
<dbReference type="InterPro" id="IPR052017">
    <property type="entry name" value="TSUP"/>
</dbReference>
<evidence type="ECO:0000256" key="1">
    <source>
        <dbReference type="ARBA" id="ARBA00004651"/>
    </source>
</evidence>
<comment type="subcellular location">
    <subcellularLocation>
        <location evidence="1 8">Cell membrane</location>
        <topology evidence="1 8">Multi-pass membrane protein</topology>
    </subcellularLocation>
</comment>
<name>A0A1L9NR42_9RHOB</name>
<evidence type="ECO:0000256" key="6">
    <source>
        <dbReference type="ARBA" id="ARBA00022989"/>
    </source>
</evidence>
<dbReference type="PANTHER" id="PTHR30269:SF32">
    <property type="entry name" value="MEMBRANE TRANSPORTER PROTEIN-RELATED"/>
    <property type="match status" value="1"/>
</dbReference>
<feature type="transmembrane region" description="Helical" evidence="8">
    <location>
        <begin position="84"/>
        <end position="101"/>
    </location>
</feature>
<keyword evidence="7 8" id="KW-0472">Membrane</keyword>
<feature type="transmembrane region" description="Helical" evidence="8">
    <location>
        <begin position="233"/>
        <end position="251"/>
    </location>
</feature>
<dbReference type="Proteomes" id="UP000184514">
    <property type="component" value="Unassembled WGS sequence"/>
</dbReference>
<evidence type="ECO:0000313" key="9">
    <source>
        <dbReference type="EMBL" id="OJI91755.1"/>
    </source>
</evidence>
<gene>
    <name evidence="9" type="ORF">PFRI_40260</name>
</gene>
<dbReference type="RefSeq" id="WP_072632491.1">
    <property type="nucleotide sequence ID" value="NZ_MLCB01000220.1"/>
</dbReference>
<feature type="transmembrane region" description="Helical" evidence="8">
    <location>
        <begin position="138"/>
        <end position="158"/>
    </location>
</feature>
<feature type="transmembrane region" description="Helical" evidence="8">
    <location>
        <begin position="208"/>
        <end position="227"/>
    </location>
</feature>
<feature type="transmembrane region" description="Helical" evidence="8">
    <location>
        <begin position="50"/>
        <end position="72"/>
    </location>
</feature>
<evidence type="ECO:0000256" key="2">
    <source>
        <dbReference type="ARBA" id="ARBA00009142"/>
    </source>
</evidence>
<evidence type="ECO:0000256" key="8">
    <source>
        <dbReference type="RuleBase" id="RU363041"/>
    </source>
</evidence>
<feature type="transmembrane region" description="Helical" evidence="8">
    <location>
        <begin position="178"/>
        <end position="196"/>
    </location>
</feature>
<evidence type="ECO:0000256" key="3">
    <source>
        <dbReference type="ARBA" id="ARBA00022448"/>
    </source>
</evidence>
<comment type="similarity">
    <text evidence="2 8">Belongs to the 4-toluene sulfonate uptake permease (TSUP) (TC 2.A.102) family.</text>
</comment>
<feature type="transmembrane region" description="Helical" evidence="8">
    <location>
        <begin position="12"/>
        <end position="38"/>
    </location>
</feature>
<keyword evidence="3" id="KW-0813">Transport</keyword>
<accession>A0A1L9NR42</accession>
<feature type="transmembrane region" description="Helical" evidence="8">
    <location>
        <begin position="107"/>
        <end position="126"/>
    </location>
</feature>
<sequence>MDAIFSILSLPLFIIAFFIALFAGVIKGIVGFAMPMIMLSGISTFADPELALAALILPTLFTNGMQVFRYGLSDVWQTIKRFKMFLSIGALTLFSAAQLVPVLSTNLLLLVIGLAVTGFALWQLSGRAPEPGQWSQNKMLDAGIGAFAGIVGGLSGMWGPPTVAYLTAIGTQKKQQMLAQGVIYGLGALLLMLGHWKSGVLNSTTLPLSLALLIPAIFGMWLGGQISDRFDQATFRNVTLLVLILGGLNLLRRGIFG</sequence>
<keyword evidence="6 8" id="KW-1133">Transmembrane helix</keyword>
<dbReference type="Pfam" id="PF01925">
    <property type="entry name" value="TauE"/>
    <property type="match status" value="1"/>
</dbReference>
<evidence type="ECO:0000256" key="5">
    <source>
        <dbReference type="ARBA" id="ARBA00022692"/>
    </source>
</evidence>
<evidence type="ECO:0000313" key="10">
    <source>
        <dbReference type="Proteomes" id="UP000184514"/>
    </source>
</evidence>
<keyword evidence="10" id="KW-1185">Reference proteome</keyword>
<evidence type="ECO:0000256" key="4">
    <source>
        <dbReference type="ARBA" id="ARBA00022475"/>
    </source>
</evidence>
<dbReference type="GO" id="GO:0005886">
    <property type="term" value="C:plasma membrane"/>
    <property type="evidence" value="ECO:0007669"/>
    <property type="project" value="UniProtKB-SubCell"/>
</dbReference>
<dbReference type="PANTHER" id="PTHR30269">
    <property type="entry name" value="TRANSMEMBRANE PROTEIN YFCA"/>
    <property type="match status" value="1"/>
</dbReference>
<reference evidence="9 10" key="1">
    <citation type="submission" date="2016-10" db="EMBL/GenBank/DDBJ databases">
        <title>Genome sequence of Planktotalea frisia SH6-1.</title>
        <authorList>
            <person name="Poehlein A."/>
            <person name="Bakenhus I."/>
            <person name="Voget S."/>
            <person name="Brinkhoff T."/>
            <person name="Simon M."/>
        </authorList>
    </citation>
    <scope>NUCLEOTIDE SEQUENCE [LARGE SCALE GENOMIC DNA]</scope>
    <source>
        <strain evidence="9 10">SH6-1</strain>
    </source>
</reference>
<dbReference type="InterPro" id="IPR002781">
    <property type="entry name" value="TM_pro_TauE-like"/>
</dbReference>
<evidence type="ECO:0000256" key="7">
    <source>
        <dbReference type="ARBA" id="ARBA00023136"/>
    </source>
</evidence>
<keyword evidence="4 8" id="KW-1003">Cell membrane</keyword>
<dbReference type="AlphaFoldDB" id="A0A1L9NR42"/>